<sequence length="259" mass="28702">MVLENKNYSVNSVGKAFDLLMAVARKPDSGITDLAKSTGMTKSRVFRLLHTMEQCRVVARVENNGYRLGTAMLVMGITANSQIDLVKLADPILEELCQRVNETVQLRILDGNEALCVAKCEPSRDLRVHAIVGRRRPLYAGSMKALLAFQSQEMIERCVPSKPERFTQNTPRSRGNILSELTKIRQQMYCISRGEVSEQLVSVAAPVFTMDGTVIAALNVAAPAFRTHDSELEHIIRLVTSSAERLSVGLGRKKEESTI</sequence>
<keyword evidence="7" id="KW-1185">Reference proteome</keyword>
<dbReference type="PROSITE" id="PS51077">
    <property type="entry name" value="HTH_ICLR"/>
    <property type="match status" value="1"/>
</dbReference>
<dbReference type="AlphaFoldDB" id="A0A7V7KHD5"/>
<dbReference type="Pfam" id="PF09339">
    <property type="entry name" value="HTH_IclR"/>
    <property type="match status" value="1"/>
</dbReference>
<dbReference type="SMART" id="SM00346">
    <property type="entry name" value="HTH_ICLR"/>
    <property type="match status" value="1"/>
</dbReference>
<reference evidence="6 7" key="1">
    <citation type="submission" date="2019-08" db="EMBL/GenBank/DDBJ databases">
        <title>Bioinformatics analysis of the strain L3 and L5.</title>
        <authorList>
            <person name="Li X."/>
        </authorList>
    </citation>
    <scope>NUCLEOTIDE SEQUENCE [LARGE SCALE GENOMIC DNA]</scope>
    <source>
        <strain evidence="6 7">L5</strain>
    </source>
</reference>
<dbReference type="SUPFAM" id="SSF55781">
    <property type="entry name" value="GAF domain-like"/>
    <property type="match status" value="1"/>
</dbReference>
<organism evidence="6 7">
    <name type="scientific">Billgrantia pellis</name>
    <dbReference type="NCBI Taxonomy" id="2606936"/>
    <lineage>
        <taxon>Bacteria</taxon>
        <taxon>Pseudomonadati</taxon>
        <taxon>Pseudomonadota</taxon>
        <taxon>Gammaproteobacteria</taxon>
        <taxon>Oceanospirillales</taxon>
        <taxon>Halomonadaceae</taxon>
        <taxon>Billgrantia</taxon>
    </lineage>
</organism>
<dbReference type="InterPro" id="IPR036390">
    <property type="entry name" value="WH_DNA-bd_sf"/>
</dbReference>
<dbReference type="InterPro" id="IPR005471">
    <property type="entry name" value="Tscrpt_reg_IclR_N"/>
</dbReference>
<dbReference type="SUPFAM" id="SSF46785">
    <property type="entry name" value="Winged helix' DNA-binding domain"/>
    <property type="match status" value="1"/>
</dbReference>
<dbReference type="Gene3D" id="1.10.10.10">
    <property type="entry name" value="Winged helix-like DNA-binding domain superfamily/Winged helix DNA-binding domain"/>
    <property type="match status" value="1"/>
</dbReference>
<evidence type="ECO:0000313" key="7">
    <source>
        <dbReference type="Proteomes" id="UP000486760"/>
    </source>
</evidence>
<evidence type="ECO:0000313" key="6">
    <source>
        <dbReference type="EMBL" id="KAA0011997.1"/>
    </source>
</evidence>
<feature type="domain" description="HTH iclR-type" evidence="4">
    <location>
        <begin position="10"/>
        <end position="70"/>
    </location>
</feature>
<dbReference type="GO" id="GO:0003677">
    <property type="term" value="F:DNA binding"/>
    <property type="evidence" value="ECO:0007669"/>
    <property type="project" value="UniProtKB-KW"/>
</dbReference>
<dbReference type="GO" id="GO:0045892">
    <property type="term" value="P:negative regulation of DNA-templated transcription"/>
    <property type="evidence" value="ECO:0007669"/>
    <property type="project" value="TreeGrafter"/>
</dbReference>
<dbReference type="InterPro" id="IPR029016">
    <property type="entry name" value="GAF-like_dom_sf"/>
</dbReference>
<keyword evidence="2" id="KW-0238">DNA-binding</keyword>
<dbReference type="Proteomes" id="UP000486760">
    <property type="component" value="Unassembled WGS sequence"/>
</dbReference>
<name>A0A7V7KHD5_9GAMM</name>
<evidence type="ECO:0000256" key="3">
    <source>
        <dbReference type="ARBA" id="ARBA00023163"/>
    </source>
</evidence>
<dbReference type="PANTHER" id="PTHR30136">
    <property type="entry name" value="HELIX-TURN-HELIX TRANSCRIPTIONAL REGULATOR, ICLR FAMILY"/>
    <property type="match status" value="1"/>
</dbReference>
<protein>
    <submittedName>
        <fullName evidence="6">IclR family transcriptional regulator</fullName>
    </submittedName>
</protein>
<dbReference type="Pfam" id="PF01614">
    <property type="entry name" value="IclR_C"/>
    <property type="match status" value="1"/>
</dbReference>
<evidence type="ECO:0000259" key="4">
    <source>
        <dbReference type="PROSITE" id="PS51077"/>
    </source>
</evidence>
<dbReference type="PANTHER" id="PTHR30136:SF35">
    <property type="entry name" value="HTH-TYPE TRANSCRIPTIONAL REGULATOR RV1719"/>
    <property type="match status" value="1"/>
</dbReference>
<keyword evidence="3" id="KW-0804">Transcription</keyword>
<accession>A0A7V7KHD5</accession>
<evidence type="ECO:0000259" key="5">
    <source>
        <dbReference type="PROSITE" id="PS51078"/>
    </source>
</evidence>
<dbReference type="InterPro" id="IPR050707">
    <property type="entry name" value="HTH_MetabolicPath_Reg"/>
</dbReference>
<evidence type="ECO:0000256" key="1">
    <source>
        <dbReference type="ARBA" id="ARBA00023015"/>
    </source>
</evidence>
<proteinExistence type="predicted"/>
<gene>
    <name evidence="6" type="ORF">F0A17_11930</name>
</gene>
<evidence type="ECO:0000256" key="2">
    <source>
        <dbReference type="ARBA" id="ARBA00023125"/>
    </source>
</evidence>
<dbReference type="GO" id="GO:0003700">
    <property type="term" value="F:DNA-binding transcription factor activity"/>
    <property type="evidence" value="ECO:0007669"/>
    <property type="project" value="TreeGrafter"/>
</dbReference>
<dbReference type="Gene3D" id="3.30.450.40">
    <property type="match status" value="1"/>
</dbReference>
<feature type="domain" description="IclR-ED" evidence="5">
    <location>
        <begin position="71"/>
        <end position="252"/>
    </location>
</feature>
<dbReference type="PROSITE" id="PS51078">
    <property type="entry name" value="ICLR_ED"/>
    <property type="match status" value="1"/>
</dbReference>
<keyword evidence="1" id="KW-0805">Transcription regulation</keyword>
<comment type="caution">
    <text evidence="6">The sequence shown here is derived from an EMBL/GenBank/DDBJ whole genome shotgun (WGS) entry which is preliminary data.</text>
</comment>
<dbReference type="InterPro" id="IPR036388">
    <property type="entry name" value="WH-like_DNA-bd_sf"/>
</dbReference>
<dbReference type="EMBL" id="VTPY01000004">
    <property type="protein sequence ID" value="KAA0011997.1"/>
    <property type="molecule type" value="Genomic_DNA"/>
</dbReference>
<dbReference type="InterPro" id="IPR014757">
    <property type="entry name" value="Tscrpt_reg_IclR_C"/>
</dbReference>